<name>A0AAV3Y4B6_9GAST</name>
<keyword evidence="2" id="KW-1185">Reference proteome</keyword>
<evidence type="ECO:0000313" key="1">
    <source>
        <dbReference type="EMBL" id="GFN82070.1"/>
    </source>
</evidence>
<reference evidence="1 2" key="1">
    <citation type="journal article" date="2021" name="Elife">
        <title>Chloroplast acquisition without the gene transfer in kleptoplastic sea slugs, Plakobranchus ocellatus.</title>
        <authorList>
            <person name="Maeda T."/>
            <person name="Takahashi S."/>
            <person name="Yoshida T."/>
            <person name="Shimamura S."/>
            <person name="Takaki Y."/>
            <person name="Nagai Y."/>
            <person name="Toyoda A."/>
            <person name="Suzuki Y."/>
            <person name="Arimoto A."/>
            <person name="Ishii H."/>
            <person name="Satoh N."/>
            <person name="Nishiyama T."/>
            <person name="Hasebe M."/>
            <person name="Maruyama T."/>
            <person name="Minagawa J."/>
            <person name="Obokata J."/>
            <person name="Shigenobu S."/>
        </authorList>
    </citation>
    <scope>NUCLEOTIDE SEQUENCE [LARGE SCALE GENOMIC DNA]</scope>
</reference>
<gene>
    <name evidence="1" type="ORF">PoB_000857600</name>
</gene>
<comment type="caution">
    <text evidence="1">The sequence shown here is derived from an EMBL/GenBank/DDBJ whole genome shotgun (WGS) entry which is preliminary data.</text>
</comment>
<dbReference type="AlphaFoldDB" id="A0AAV3Y4B6"/>
<organism evidence="1 2">
    <name type="scientific">Plakobranchus ocellatus</name>
    <dbReference type="NCBI Taxonomy" id="259542"/>
    <lineage>
        <taxon>Eukaryota</taxon>
        <taxon>Metazoa</taxon>
        <taxon>Spiralia</taxon>
        <taxon>Lophotrochozoa</taxon>
        <taxon>Mollusca</taxon>
        <taxon>Gastropoda</taxon>
        <taxon>Heterobranchia</taxon>
        <taxon>Euthyneura</taxon>
        <taxon>Panpulmonata</taxon>
        <taxon>Sacoglossa</taxon>
        <taxon>Placobranchoidea</taxon>
        <taxon>Plakobranchidae</taxon>
        <taxon>Plakobranchus</taxon>
    </lineage>
</organism>
<evidence type="ECO:0000313" key="2">
    <source>
        <dbReference type="Proteomes" id="UP000735302"/>
    </source>
</evidence>
<proteinExistence type="predicted"/>
<dbReference type="EMBL" id="BLXT01000976">
    <property type="protein sequence ID" value="GFN82070.1"/>
    <property type="molecule type" value="Genomic_DNA"/>
</dbReference>
<dbReference type="Proteomes" id="UP000735302">
    <property type="component" value="Unassembled WGS sequence"/>
</dbReference>
<protein>
    <submittedName>
        <fullName evidence="1">Transposase</fullName>
    </submittedName>
</protein>
<sequence>MSLRDAGDEIGINYRTLARYCKKAKVEDLQPGATVPLFDIGYQKPRQVFTEQFEQELKDYLLLTRDFYYGLTPKEVRKLAFELATANSHKLSEIGTRGSRQEKTGTLHLRSATQPFLCISHNQQAIARATAFNKANVDALFDNLVDIYNRHNFQPCDIWSTDETGITTAQTTERIIGAKSKFRLLCRRNKEHVTVPGTISASGNSADFFGVSSCSYQGISTGASSSGSGGTGYRI</sequence>
<accession>A0AAV3Y4B6</accession>